<dbReference type="SMART" id="SM00345">
    <property type="entry name" value="HTH_GNTR"/>
    <property type="match status" value="1"/>
</dbReference>
<evidence type="ECO:0000259" key="4">
    <source>
        <dbReference type="PROSITE" id="PS50949"/>
    </source>
</evidence>
<proteinExistence type="predicted"/>
<comment type="caution">
    <text evidence="5">The sequence shown here is derived from an EMBL/GenBank/DDBJ whole genome shotgun (WGS) entry which is preliminary data.</text>
</comment>
<evidence type="ECO:0000256" key="3">
    <source>
        <dbReference type="ARBA" id="ARBA00023163"/>
    </source>
</evidence>
<dbReference type="Gene3D" id="1.20.120.530">
    <property type="entry name" value="GntR ligand-binding domain-like"/>
    <property type="match status" value="1"/>
</dbReference>
<sequence>MTEKTVSLATQAYDKIKENILNLTYPPGMPLTEAMLATELGMSRSPIRSAIQMLQTEGLIVSDYYKSMTVREITDKDIKELYQIRELLEGAAFRLIFASGRSEEYSYRLEEKIVRMFATAENTYEWEIADTAMHMEIISIFENERINKIYENNLCELIRIGQYSVRNGMLISKTNENLKKMIEYMRKGDVKQSFAILKADHFEIGRDSALKAKRYLPPSKLR</sequence>
<dbReference type="PANTHER" id="PTHR43537">
    <property type="entry name" value="TRANSCRIPTIONAL REGULATOR, GNTR FAMILY"/>
    <property type="match status" value="1"/>
</dbReference>
<gene>
    <name evidence="5" type="ORF">GN277_20360</name>
</gene>
<dbReference type="InterPro" id="IPR036388">
    <property type="entry name" value="WH-like_DNA-bd_sf"/>
</dbReference>
<organism evidence="5 6">
    <name type="scientific">Sporofaciens musculi</name>
    <dbReference type="NCBI Taxonomy" id="2681861"/>
    <lineage>
        <taxon>Bacteria</taxon>
        <taxon>Bacillati</taxon>
        <taxon>Bacillota</taxon>
        <taxon>Clostridia</taxon>
        <taxon>Lachnospirales</taxon>
        <taxon>Lachnospiraceae</taxon>
        <taxon>Sporofaciens</taxon>
    </lineage>
</organism>
<dbReference type="InterPro" id="IPR036390">
    <property type="entry name" value="WH_DNA-bd_sf"/>
</dbReference>
<keyword evidence="2" id="KW-0238">DNA-binding</keyword>
<dbReference type="PRINTS" id="PR00035">
    <property type="entry name" value="HTHGNTR"/>
</dbReference>
<name>A0A7X3MJP5_9FIRM</name>
<dbReference type="SUPFAM" id="SSF46785">
    <property type="entry name" value="Winged helix' DNA-binding domain"/>
    <property type="match status" value="1"/>
</dbReference>
<dbReference type="AlphaFoldDB" id="A0A7X3MJP5"/>
<reference evidence="5 6" key="1">
    <citation type="submission" date="2019-12" db="EMBL/GenBank/DDBJ databases">
        <title>Sporaefaciens musculi gen. nov., sp. nov., a novel bacterium isolated from the caecum of an obese mouse.</title>
        <authorList>
            <person name="Rasmussen T.S."/>
            <person name="Streidl T."/>
            <person name="Hitch T.C.A."/>
            <person name="Wortmann E."/>
            <person name="Deptula P."/>
            <person name="Hansen M."/>
            <person name="Nielsen D.S."/>
            <person name="Clavel T."/>
            <person name="Vogensen F.K."/>
        </authorList>
    </citation>
    <scope>NUCLEOTIDE SEQUENCE [LARGE SCALE GENOMIC DNA]</scope>
    <source>
        <strain evidence="5 6">WCA-9-b2</strain>
    </source>
</reference>
<dbReference type="InterPro" id="IPR000524">
    <property type="entry name" value="Tscrpt_reg_HTH_GntR"/>
</dbReference>
<protein>
    <submittedName>
        <fullName evidence="5">GntR family transcriptional regulator</fullName>
    </submittedName>
</protein>
<accession>A0A7X3MJP5</accession>
<dbReference type="RefSeq" id="WP_159753070.1">
    <property type="nucleotide sequence ID" value="NZ_CATIFW010000019.1"/>
</dbReference>
<evidence type="ECO:0000313" key="6">
    <source>
        <dbReference type="Proteomes" id="UP000460412"/>
    </source>
</evidence>
<dbReference type="GO" id="GO:0003677">
    <property type="term" value="F:DNA binding"/>
    <property type="evidence" value="ECO:0007669"/>
    <property type="project" value="UniProtKB-KW"/>
</dbReference>
<keyword evidence="1" id="KW-0805">Transcription regulation</keyword>
<dbReference type="Pfam" id="PF00392">
    <property type="entry name" value="GntR"/>
    <property type="match status" value="1"/>
</dbReference>
<dbReference type="EMBL" id="WUQX01000001">
    <property type="protein sequence ID" value="MXP77617.1"/>
    <property type="molecule type" value="Genomic_DNA"/>
</dbReference>
<feature type="domain" description="HTH gntR-type" evidence="4">
    <location>
        <begin position="6"/>
        <end position="73"/>
    </location>
</feature>
<keyword evidence="6" id="KW-1185">Reference proteome</keyword>
<dbReference type="Pfam" id="PF07729">
    <property type="entry name" value="FCD"/>
    <property type="match status" value="1"/>
</dbReference>
<dbReference type="PANTHER" id="PTHR43537:SF5">
    <property type="entry name" value="UXU OPERON TRANSCRIPTIONAL REGULATOR"/>
    <property type="match status" value="1"/>
</dbReference>
<dbReference type="GO" id="GO:0003700">
    <property type="term" value="F:DNA-binding transcription factor activity"/>
    <property type="evidence" value="ECO:0007669"/>
    <property type="project" value="InterPro"/>
</dbReference>
<dbReference type="CDD" id="cd07377">
    <property type="entry name" value="WHTH_GntR"/>
    <property type="match status" value="1"/>
</dbReference>
<dbReference type="PROSITE" id="PS50949">
    <property type="entry name" value="HTH_GNTR"/>
    <property type="match status" value="1"/>
</dbReference>
<dbReference type="InterPro" id="IPR008920">
    <property type="entry name" value="TF_FadR/GntR_C"/>
</dbReference>
<dbReference type="SUPFAM" id="SSF48008">
    <property type="entry name" value="GntR ligand-binding domain-like"/>
    <property type="match status" value="1"/>
</dbReference>
<dbReference type="InterPro" id="IPR011711">
    <property type="entry name" value="GntR_C"/>
</dbReference>
<dbReference type="Gene3D" id="1.10.10.10">
    <property type="entry name" value="Winged helix-like DNA-binding domain superfamily/Winged helix DNA-binding domain"/>
    <property type="match status" value="1"/>
</dbReference>
<evidence type="ECO:0000313" key="5">
    <source>
        <dbReference type="EMBL" id="MXP77617.1"/>
    </source>
</evidence>
<evidence type="ECO:0000256" key="1">
    <source>
        <dbReference type="ARBA" id="ARBA00023015"/>
    </source>
</evidence>
<dbReference type="Proteomes" id="UP000460412">
    <property type="component" value="Unassembled WGS sequence"/>
</dbReference>
<keyword evidence="3" id="KW-0804">Transcription</keyword>
<evidence type="ECO:0000256" key="2">
    <source>
        <dbReference type="ARBA" id="ARBA00023125"/>
    </source>
</evidence>